<name>A0A6G8APB9_9ENTE</name>
<dbReference type="InterPro" id="IPR049453">
    <property type="entry name" value="Memb_transporter_dom"/>
</dbReference>
<dbReference type="KEGG" id="vah:G7081_06700"/>
<protein>
    <recommendedName>
        <fullName evidence="6">Integral membrane bound transporter domain-containing protein</fullName>
    </recommendedName>
</protein>
<evidence type="ECO:0000256" key="1">
    <source>
        <dbReference type="ARBA" id="ARBA00004141"/>
    </source>
</evidence>
<accession>A0A6G8APB9</accession>
<dbReference type="AlphaFoldDB" id="A0A6G8APB9"/>
<evidence type="ECO:0000313" key="7">
    <source>
        <dbReference type="EMBL" id="QIL46775.1"/>
    </source>
</evidence>
<dbReference type="Proteomes" id="UP000500890">
    <property type="component" value="Chromosome"/>
</dbReference>
<evidence type="ECO:0000256" key="5">
    <source>
        <dbReference type="SAM" id="Phobius"/>
    </source>
</evidence>
<evidence type="ECO:0000256" key="2">
    <source>
        <dbReference type="ARBA" id="ARBA00022692"/>
    </source>
</evidence>
<feature type="transmembrane region" description="Helical" evidence="5">
    <location>
        <begin position="294"/>
        <end position="312"/>
    </location>
</feature>
<keyword evidence="2 5" id="KW-0812">Transmembrane</keyword>
<proteinExistence type="predicted"/>
<dbReference type="GO" id="GO:0016020">
    <property type="term" value="C:membrane"/>
    <property type="evidence" value="ECO:0007669"/>
    <property type="project" value="UniProtKB-SubCell"/>
</dbReference>
<feature type="transmembrane region" description="Helical" evidence="5">
    <location>
        <begin position="83"/>
        <end position="102"/>
    </location>
</feature>
<dbReference type="Pfam" id="PF13515">
    <property type="entry name" value="FUSC_2"/>
    <property type="match status" value="1"/>
</dbReference>
<feature type="transmembrane region" description="Helical" evidence="5">
    <location>
        <begin position="35"/>
        <end position="53"/>
    </location>
</feature>
<comment type="subcellular location">
    <subcellularLocation>
        <location evidence="1">Membrane</location>
        <topology evidence="1">Multi-pass membrane protein</topology>
    </subcellularLocation>
</comment>
<keyword evidence="8" id="KW-1185">Reference proteome</keyword>
<feature type="transmembrane region" description="Helical" evidence="5">
    <location>
        <begin position="134"/>
        <end position="150"/>
    </location>
</feature>
<keyword evidence="4 5" id="KW-0472">Membrane</keyword>
<feature type="transmembrane region" description="Helical" evidence="5">
    <location>
        <begin position="9"/>
        <end position="29"/>
    </location>
</feature>
<dbReference type="EMBL" id="CP049886">
    <property type="protein sequence ID" value="QIL46775.1"/>
    <property type="molecule type" value="Genomic_DNA"/>
</dbReference>
<sequence length="321" mass="36383">MKDITRKSLLINLIQTIGLILFINFSTQLFGAQEALTSVAAVTAILMFIYIPLPTSGLDGTLLTSIGFFTCGTLASLNLVLPVLIMLPINIISILALMLLFGRPFQYKFYMPFILVYIFSSTTEVANFKLSTRLLYLSVASVIIAIIYFARYFKQKNEQHLLRLNNCSQELRHASLVISLGVSIALLAIDFFDITKGMWICMTIMSLTQIESHHTKTRFKHRIIGSLMGTMIYLIIFSWLVPSQFHIIVVLLAAYIYSFIDDYIIQMIFITMNVLYAAGEIFSFNEAFITRISFILLGSILVAVLTYSLHYLQEIVTKKRA</sequence>
<organism evidence="7 8">
    <name type="scientific">Vagococcus coleopterorum</name>
    <dbReference type="NCBI Taxonomy" id="2714946"/>
    <lineage>
        <taxon>Bacteria</taxon>
        <taxon>Bacillati</taxon>
        <taxon>Bacillota</taxon>
        <taxon>Bacilli</taxon>
        <taxon>Lactobacillales</taxon>
        <taxon>Enterococcaceae</taxon>
        <taxon>Vagococcus</taxon>
    </lineage>
</organism>
<evidence type="ECO:0000256" key="4">
    <source>
        <dbReference type="ARBA" id="ARBA00023136"/>
    </source>
</evidence>
<feature type="domain" description="Integral membrane bound transporter" evidence="6">
    <location>
        <begin position="184"/>
        <end position="304"/>
    </location>
</feature>
<keyword evidence="3 5" id="KW-1133">Transmembrane helix</keyword>
<evidence type="ECO:0000259" key="6">
    <source>
        <dbReference type="Pfam" id="PF13515"/>
    </source>
</evidence>
<gene>
    <name evidence="7" type="ORF">G7081_06700</name>
</gene>
<feature type="transmembrane region" description="Helical" evidence="5">
    <location>
        <begin position="171"/>
        <end position="188"/>
    </location>
</feature>
<dbReference type="RefSeq" id="WP_166008163.1">
    <property type="nucleotide sequence ID" value="NZ_CP049886.1"/>
</dbReference>
<evidence type="ECO:0000256" key="3">
    <source>
        <dbReference type="ARBA" id="ARBA00022989"/>
    </source>
</evidence>
<reference evidence="7 8" key="1">
    <citation type="submission" date="2020-03" db="EMBL/GenBank/DDBJ databases">
        <title>Vagococcus sp. nov., isolated from beetles.</title>
        <authorList>
            <person name="Hyun D.-W."/>
            <person name="Bae J.-W."/>
        </authorList>
    </citation>
    <scope>NUCLEOTIDE SEQUENCE [LARGE SCALE GENOMIC DNA]</scope>
    <source>
        <strain evidence="7 8">HDW17A</strain>
    </source>
</reference>
<evidence type="ECO:0000313" key="8">
    <source>
        <dbReference type="Proteomes" id="UP000500890"/>
    </source>
</evidence>